<proteinExistence type="predicted"/>
<dbReference type="Proteomes" id="UP001212997">
    <property type="component" value="Unassembled WGS sequence"/>
</dbReference>
<dbReference type="EMBL" id="JANAWD010000074">
    <property type="protein sequence ID" value="KAJ3488102.1"/>
    <property type="molecule type" value="Genomic_DNA"/>
</dbReference>
<feature type="transmembrane region" description="Helical" evidence="1">
    <location>
        <begin position="269"/>
        <end position="290"/>
    </location>
</feature>
<feature type="transmembrane region" description="Helical" evidence="1">
    <location>
        <begin position="241"/>
        <end position="263"/>
    </location>
</feature>
<keyword evidence="1" id="KW-0472">Membrane</keyword>
<evidence type="ECO:0000256" key="1">
    <source>
        <dbReference type="SAM" id="Phobius"/>
    </source>
</evidence>
<keyword evidence="1" id="KW-1133">Transmembrane helix</keyword>
<protein>
    <recommendedName>
        <fullName evidence="2">DUF6534 domain-containing protein</fullName>
    </recommendedName>
</protein>
<dbReference type="PANTHER" id="PTHR40465:SF1">
    <property type="entry name" value="DUF6534 DOMAIN-CONTAINING PROTEIN"/>
    <property type="match status" value="1"/>
</dbReference>
<dbReference type="Pfam" id="PF20152">
    <property type="entry name" value="DUF6534"/>
    <property type="match status" value="1"/>
</dbReference>
<name>A0AAD5V9N4_9APHY</name>
<comment type="caution">
    <text evidence="3">The sequence shown here is derived from an EMBL/GenBank/DDBJ whole genome shotgun (WGS) entry which is preliminary data.</text>
</comment>
<evidence type="ECO:0000313" key="3">
    <source>
        <dbReference type="EMBL" id="KAJ3488102.1"/>
    </source>
</evidence>
<reference evidence="3" key="1">
    <citation type="submission" date="2022-07" db="EMBL/GenBank/DDBJ databases">
        <title>Genome Sequence of Physisporinus lineatus.</title>
        <authorList>
            <person name="Buettner E."/>
        </authorList>
    </citation>
    <scope>NUCLEOTIDE SEQUENCE</scope>
    <source>
        <strain evidence="3">VT162</strain>
    </source>
</reference>
<dbReference type="InterPro" id="IPR045339">
    <property type="entry name" value="DUF6534"/>
</dbReference>
<organism evidence="3 4">
    <name type="scientific">Meripilus lineatus</name>
    <dbReference type="NCBI Taxonomy" id="2056292"/>
    <lineage>
        <taxon>Eukaryota</taxon>
        <taxon>Fungi</taxon>
        <taxon>Dikarya</taxon>
        <taxon>Basidiomycota</taxon>
        <taxon>Agaricomycotina</taxon>
        <taxon>Agaricomycetes</taxon>
        <taxon>Polyporales</taxon>
        <taxon>Meripilaceae</taxon>
        <taxon>Meripilus</taxon>
    </lineage>
</organism>
<gene>
    <name evidence="3" type="ORF">NLI96_g3072</name>
</gene>
<dbReference type="PANTHER" id="PTHR40465">
    <property type="entry name" value="CHROMOSOME 1, WHOLE GENOME SHOTGUN SEQUENCE"/>
    <property type="match status" value="1"/>
</dbReference>
<evidence type="ECO:0000313" key="4">
    <source>
        <dbReference type="Proteomes" id="UP001212997"/>
    </source>
</evidence>
<dbReference type="AlphaFoldDB" id="A0AAD5V9N4"/>
<feature type="transmembrane region" description="Helical" evidence="1">
    <location>
        <begin position="197"/>
        <end position="221"/>
    </location>
</feature>
<feature type="transmembrane region" description="Helical" evidence="1">
    <location>
        <begin position="159"/>
        <end position="185"/>
    </location>
</feature>
<evidence type="ECO:0000259" key="2">
    <source>
        <dbReference type="Pfam" id="PF20152"/>
    </source>
</evidence>
<feature type="domain" description="DUF6534" evidence="2">
    <location>
        <begin position="206"/>
        <end position="293"/>
    </location>
</feature>
<accession>A0AAD5V9N4</accession>
<keyword evidence="4" id="KW-1185">Reference proteome</keyword>
<sequence>MASPTASASDLHFDNTLGAMYIGNLAAAVLFGVTSVQTKTYFSRFPKDPNIFKALMMVLWVLDFLHFVLISHSLYYYSVTNYMNPAALLEMHWRVVLQFHDYPSSEPRKSLGVLRPQVISLFEVYLLIEFGNVGAMECPCIVPYVKLTELRDVVSGGNVALALIIVAIALAVFVGTVVLAAKLYHVYDFLRFKELLAHIYFCLTTSAGADIIVTLSLCFYLSRQRSVFKSTQSSIQSLMMYSINAGVLTSLCALACLICYATMPTTLIYEVFYFSLPKLFLNSLLAMLNARRSLRDPEMSDPHVIPLSGSTSTRLEFRRPQDRSDPGIDIQIETAMDQKFDNDLVHRPAGSFLDIKQSTLDDGK</sequence>
<keyword evidence="1" id="KW-0812">Transmembrane</keyword>
<feature type="transmembrane region" description="Helical" evidence="1">
    <location>
        <begin position="54"/>
        <end position="77"/>
    </location>
</feature>
<feature type="transmembrane region" description="Helical" evidence="1">
    <location>
        <begin position="20"/>
        <end position="42"/>
    </location>
</feature>